<keyword evidence="3" id="KW-1185">Reference proteome</keyword>
<name>A0A120AFM9_9GAMM</name>
<protein>
    <submittedName>
        <fullName evidence="2">Uncharacterized protein</fullName>
    </submittedName>
</protein>
<feature type="compositionally biased region" description="Gly residues" evidence="1">
    <location>
        <begin position="22"/>
        <end position="31"/>
    </location>
</feature>
<proteinExistence type="predicted"/>
<evidence type="ECO:0000313" key="2">
    <source>
        <dbReference type="EMBL" id="KWS03275.1"/>
    </source>
</evidence>
<dbReference type="EMBL" id="JAJA02000001">
    <property type="protein sequence ID" value="KWS03275.1"/>
    <property type="molecule type" value="Genomic_DNA"/>
</dbReference>
<dbReference type="Proteomes" id="UP000023435">
    <property type="component" value="Unassembled WGS sequence"/>
</dbReference>
<sequence>MPEHRKARSIEVGQGCRQTRDGGPGVGKQRGARAGGFGGAAANAYAARGAHVAMTRVGGIRPASAG</sequence>
<comment type="caution">
    <text evidence="2">The sequence shown here is derived from an EMBL/GenBank/DDBJ whole genome shotgun (WGS) entry which is preliminary data.</text>
</comment>
<evidence type="ECO:0000256" key="1">
    <source>
        <dbReference type="SAM" id="MobiDB-lite"/>
    </source>
</evidence>
<reference evidence="2 3" key="1">
    <citation type="journal article" date="2014" name="Genome Announc.">
        <title>Draft Genome Sequence of Lysobacter capsici AZ78, a Bacterium Antagonistic to Plant-Pathogenic Oomycetes.</title>
        <authorList>
            <person name="Puopolo G."/>
            <person name="Sonego P."/>
            <person name="Engelen K."/>
            <person name="Pertot I."/>
        </authorList>
    </citation>
    <scope>NUCLEOTIDE SEQUENCE [LARGE SCALE GENOMIC DNA]</scope>
    <source>
        <strain evidence="2 3">AZ78</strain>
    </source>
</reference>
<dbReference type="AlphaFoldDB" id="A0A120AFM9"/>
<evidence type="ECO:0000313" key="3">
    <source>
        <dbReference type="Proteomes" id="UP000023435"/>
    </source>
</evidence>
<organism evidence="2 3">
    <name type="scientific">Lysobacter capsici AZ78</name>
    <dbReference type="NCBI Taxonomy" id="1444315"/>
    <lineage>
        <taxon>Bacteria</taxon>
        <taxon>Pseudomonadati</taxon>
        <taxon>Pseudomonadota</taxon>
        <taxon>Gammaproteobacteria</taxon>
        <taxon>Lysobacterales</taxon>
        <taxon>Lysobacteraceae</taxon>
        <taxon>Lysobacter</taxon>
    </lineage>
</organism>
<gene>
    <name evidence="2" type="ORF">AZ78_0821</name>
</gene>
<feature type="region of interest" description="Disordered" evidence="1">
    <location>
        <begin position="1"/>
        <end position="31"/>
    </location>
</feature>
<accession>A0A120AFM9</accession>